<dbReference type="OrthoDB" id="1728340at2759"/>
<comment type="subcellular location">
    <subcellularLocation>
        <location evidence="1 6">Membrane</location>
        <topology evidence="1 6">Multi-pass membrane protein</topology>
    </subcellularLocation>
</comment>
<dbReference type="PANTHER" id="PTHR31218">
    <property type="entry name" value="WAT1-RELATED PROTEIN"/>
    <property type="match status" value="1"/>
</dbReference>
<proteinExistence type="inferred from homology"/>
<dbReference type="InterPro" id="IPR030184">
    <property type="entry name" value="WAT1-related"/>
</dbReference>
<evidence type="ECO:0000313" key="8">
    <source>
        <dbReference type="EMBL" id="KAG0503725.1"/>
    </source>
</evidence>
<evidence type="ECO:0000256" key="1">
    <source>
        <dbReference type="ARBA" id="ARBA00004141"/>
    </source>
</evidence>
<keyword evidence="5 6" id="KW-0472">Membrane</keyword>
<comment type="caution">
    <text evidence="8">The sequence shown here is derived from an EMBL/GenBank/DDBJ whole genome shotgun (WGS) entry which is preliminary data.</text>
</comment>
<name>A0A835VNM1_VANPL</name>
<comment type="similarity">
    <text evidence="2 6">Belongs to the drug/metabolite transporter (DMT) superfamily. Plant drug/metabolite exporter (P-DME) (TC 2.A.7.4) family.</text>
</comment>
<evidence type="ECO:0000256" key="5">
    <source>
        <dbReference type="ARBA" id="ARBA00023136"/>
    </source>
</evidence>
<evidence type="ECO:0000256" key="2">
    <source>
        <dbReference type="ARBA" id="ARBA00007635"/>
    </source>
</evidence>
<dbReference type="InterPro" id="IPR000620">
    <property type="entry name" value="EamA_dom"/>
</dbReference>
<accession>A0A835VNM1</accession>
<keyword evidence="3 6" id="KW-0812">Transmembrane</keyword>
<feature type="transmembrane region" description="Helical" evidence="6">
    <location>
        <begin position="172"/>
        <end position="193"/>
    </location>
</feature>
<feature type="transmembrane region" description="Helical" evidence="6">
    <location>
        <begin position="199"/>
        <end position="215"/>
    </location>
</feature>
<gene>
    <name evidence="8" type="ORF">HPP92_003797</name>
</gene>
<evidence type="ECO:0000256" key="3">
    <source>
        <dbReference type="ARBA" id="ARBA00022692"/>
    </source>
</evidence>
<evidence type="ECO:0000313" key="9">
    <source>
        <dbReference type="Proteomes" id="UP000639772"/>
    </source>
</evidence>
<dbReference type="EMBL" id="JADCNM010000001">
    <property type="protein sequence ID" value="KAG0503725.1"/>
    <property type="molecule type" value="Genomic_DNA"/>
</dbReference>
<keyword evidence="4 6" id="KW-1133">Transmembrane helix</keyword>
<dbReference type="Pfam" id="PF00892">
    <property type="entry name" value="EamA"/>
    <property type="match status" value="1"/>
</dbReference>
<dbReference type="GO" id="GO:0022857">
    <property type="term" value="F:transmembrane transporter activity"/>
    <property type="evidence" value="ECO:0007669"/>
    <property type="project" value="InterPro"/>
</dbReference>
<evidence type="ECO:0000256" key="4">
    <source>
        <dbReference type="ARBA" id="ARBA00022989"/>
    </source>
</evidence>
<comment type="caution">
    <text evidence="6">Lacks conserved residue(s) required for the propagation of feature annotation.</text>
</comment>
<dbReference type="AlphaFoldDB" id="A0A835VNM1"/>
<sequence>MANAIPAITFVMALALGKEKLEIRGRKGQAKATGTVLTVVGTVLMVLYKGPSLEFLRLSDGRKHQNSEVHESSSWTKGSLLLIGSCCSWAAFLILQSNTMKTYPAALSLTTLVCVMGAVMNAAVALAVEHGNGKPWVLGWDMRLLCAAYSGIICTGVSYFIYGLVTNERGPVFASAFDPLCLIITALLSSMFLAEEITLGRQIFVFFFLYSYSFFGF</sequence>
<dbReference type="Proteomes" id="UP000639772">
    <property type="component" value="Chromosome 1"/>
</dbReference>
<protein>
    <recommendedName>
        <fullName evidence="6">WAT1-related protein</fullName>
    </recommendedName>
</protein>
<organism evidence="8 9">
    <name type="scientific">Vanilla planifolia</name>
    <name type="common">Vanilla</name>
    <dbReference type="NCBI Taxonomy" id="51239"/>
    <lineage>
        <taxon>Eukaryota</taxon>
        <taxon>Viridiplantae</taxon>
        <taxon>Streptophyta</taxon>
        <taxon>Embryophyta</taxon>
        <taxon>Tracheophyta</taxon>
        <taxon>Spermatophyta</taxon>
        <taxon>Magnoliopsida</taxon>
        <taxon>Liliopsida</taxon>
        <taxon>Asparagales</taxon>
        <taxon>Orchidaceae</taxon>
        <taxon>Vanilloideae</taxon>
        <taxon>Vanilleae</taxon>
        <taxon>Vanilla</taxon>
    </lineage>
</organism>
<reference evidence="8 9" key="1">
    <citation type="journal article" date="2020" name="Nat. Food">
        <title>A phased Vanilla planifolia genome enables genetic improvement of flavour and production.</title>
        <authorList>
            <person name="Hasing T."/>
            <person name="Tang H."/>
            <person name="Brym M."/>
            <person name="Khazi F."/>
            <person name="Huang T."/>
            <person name="Chambers A.H."/>
        </authorList>
    </citation>
    <scope>NUCLEOTIDE SEQUENCE [LARGE SCALE GENOMIC DNA]</scope>
    <source>
        <tissue evidence="8">Leaf</tissue>
    </source>
</reference>
<feature type="domain" description="EamA" evidence="7">
    <location>
        <begin position="77"/>
        <end position="208"/>
    </location>
</feature>
<feature type="transmembrane region" description="Helical" evidence="6">
    <location>
        <begin position="107"/>
        <end position="127"/>
    </location>
</feature>
<feature type="transmembrane region" description="Helical" evidence="6">
    <location>
        <begin position="147"/>
        <end position="165"/>
    </location>
</feature>
<evidence type="ECO:0000259" key="7">
    <source>
        <dbReference type="Pfam" id="PF00892"/>
    </source>
</evidence>
<dbReference type="GO" id="GO:0016020">
    <property type="term" value="C:membrane"/>
    <property type="evidence" value="ECO:0007669"/>
    <property type="project" value="UniProtKB-SubCell"/>
</dbReference>
<evidence type="ECO:0000256" key="6">
    <source>
        <dbReference type="RuleBase" id="RU363077"/>
    </source>
</evidence>